<dbReference type="Proteomes" id="UP001151760">
    <property type="component" value="Unassembled WGS sequence"/>
</dbReference>
<evidence type="ECO:0000313" key="2">
    <source>
        <dbReference type="Proteomes" id="UP001151760"/>
    </source>
</evidence>
<comment type="caution">
    <text evidence="1">The sequence shown here is derived from an EMBL/GenBank/DDBJ whole genome shotgun (WGS) entry which is preliminary data.</text>
</comment>
<evidence type="ECO:0000313" key="1">
    <source>
        <dbReference type="EMBL" id="GJS96661.1"/>
    </source>
</evidence>
<organism evidence="1 2">
    <name type="scientific">Tanacetum coccineum</name>
    <dbReference type="NCBI Taxonomy" id="301880"/>
    <lineage>
        <taxon>Eukaryota</taxon>
        <taxon>Viridiplantae</taxon>
        <taxon>Streptophyta</taxon>
        <taxon>Embryophyta</taxon>
        <taxon>Tracheophyta</taxon>
        <taxon>Spermatophyta</taxon>
        <taxon>Magnoliopsida</taxon>
        <taxon>eudicotyledons</taxon>
        <taxon>Gunneridae</taxon>
        <taxon>Pentapetalae</taxon>
        <taxon>asterids</taxon>
        <taxon>campanulids</taxon>
        <taxon>Asterales</taxon>
        <taxon>Asteraceae</taxon>
        <taxon>Asteroideae</taxon>
        <taxon>Anthemideae</taxon>
        <taxon>Anthemidinae</taxon>
        <taxon>Tanacetum</taxon>
    </lineage>
</organism>
<reference evidence="1" key="1">
    <citation type="journal article" date="2022" name="Int. J. Mol. Sci.">
        <title>Draft Genome of Tanacetum Coccineum: Genomic Comparison of Closely Related Tanacetum-Family Plants.</title>
        <authorList>
            <person name="Yamashiro T."/>
            <person name="Shiraishi A."/>
            <person name="Nakayama K."/>
            <person name="Satake H."/>
        </authorList>
    </citation>
    <scope>NUCLEOTIDE SEQUENCE</scope>
</reference>
<protein>
    <submittedName>
        <fullName evidence="1">Uncharacterized protein</fullName>
    </submittedName>
</protein>
<proteinExistence type="predicted"/>
<keyword evidence="2" id="KW-1185">Reference proteome</keyword>
<sequence>MNGQLVYFFGKTPDLFTSNPKWPNFVEMMAFVPVHISHDRPEVTPLTYVIEFQKRNPPHALILLLLEEEWKCKTPDQIDDIMSTEIPSLTHDPDGYKVVTEYMLHGSYGKCAACTVDGKCSKRFLKAFYAETMIDEDGYLIYRRRD</sequence>
<gene>
    <name evidence="1" type="ORF">Tco_0803629</name>
</gene>
<dbReference type="EMBL" id="BQNB010011903">
    <property type="protein sequence ID" value="GJS96661.1"/>
    <property type="molecule type" value="Genomic_DNA"/>
</dbReference>
<name>A0ABQ5A4U9_9ASTR</name>
<accession>A0ABQ5A4U9</accession>
<reference evidence="1" key="2">
    <citation type="submission" date="2022-01" db="EMBL/GenBank/DDBJ databases">
        <authorList>
            <person name="Yamashiro T."/>
            <person name="Shiraishi A."/>
            <person name="Satake H."/>
            <person name="Nakayama K."/>
        </authorList>
    </citation>
    <scope>NUCLEOTIDE SEQUENCE</scope>
</reference>